<feature type="domain" description="Phosphatidic acid phosphatase type 2/haloperoxidase" evidence="2">
    <location>
        <begin position="69"/>
        <end position="193"/>
    </location>
</feature>
<dbReference type="SUPFAM" id="SSF48317">
    <property type="entry name" value="Acid phosphatase/Vanadium-dependent haloperoxidase"/>
    <property type="match status" value="1"/>
</dbReference>
<evidence type="ECO:0000313" key="4">
    <source>
        <dbReference type="Proteomes" id="UP000316416"/>
    </source>
</evidence>
<sequence>MLGYGLMLVLIIISVNFWDRVIADMMHAQNYSGTLLKLLSQVPALLEVIAAAFILSLLIKSYRDRFTQLCIDLIAILLIASLVRIGAKAIFGRTWPETWIYTESGNNPSWIANGVEGFHPFASGLAYNSFPSGHALFTFALATVFWSYFPRLGLFWLACMVGVFIGQLGQNYHFFGDLLAGSTLGVFIAHMVIITTQKLRTAEHNASKAD</sequence>
<accession>A0ABX6VFG8</accession>
<evidence type="ECO:0000259" key="2">
    <source>
        <dbReference type="SMART" id="SM00014"/>
    </source>
</evidence>
<dbReference type="Gene3D" id="1.20.144.10">
    <property type="entry name" value="Phosphatidic acid phosphatase type 2/haloperoxidase"/>
    <property type="match status" value="1"/>
</dbReference>
<name>A0ABX6VFG8_9GAMM</name>
<feature type="transmembrane region" description="Helical" evidence="1">
    <location>
        <begin position="39"/>
        <end position="59"/>
    </location>
</feature>
<dbReference type="InterPro" id="IPR000326">
    <property type="entry name" value="PAP2/HPO"/>
</dbReference>
<keyword evidence="1" id="KW-1133">Transmembrane helix</keyword>
<protein>
    <submittedName>
        <fullName evidence="3">Phosphatase PAP2 family protein</fullName>
    </submittedName>
</protein>
<feature type="transmembrane region" description="Helical" evidence="1">
    <location>
        <begin position="174"/>
        <end position="194"/>
    </location>
</feature>
<organism evidence="3 4">
    <name type="scientific">Shewanella eurypsychrophilus</name>
    <dbReference type="NCBI Taxonomy" id="2593656"/>
    <lineage>
        <taxon>Bacteria</taxon>
        <taxon>Pseudomonadati</taxon>
        <taxon>Pseudomonadota</taxon>
        <taxon>Gammaproteobacteria</taxon>
        <taxon>Alteromonadales</taxon>
        <taxon>Shewanellaceae</taxon>
        <taxon>Shewanella</taxon>
    </lineage>
</organism>
<feature type="transmembrane region" description="Helical" evidence="1">
    <location>
        <begin position="71"/>
        <end position="91"/>
    </location>
</feature>
<evidence type="ECO:0000256" key="1">
    <source>
        <dbReference type="SAM" id="Phobius"/>
    </source>
</evidence>
<dbReference type="SMART" id="SM00014">
    <property type="entry name" value="acidPPc"/>
    <property type="match status" value="1"/>
</dbReference>
<feature type="transmembrane region" description="Helical" evidence="1">
    <location>
        <begin position="152"/>
        <end position="168"/>
    </location>
</feature>
<evidence type="ECO:0000313" key="3">
    <source>
        <dbReference type="EMBL" id="QPG60551.1"/>
    </source>
</evidence>
<dbReference type="InterPro" id="IPR036938">
    <property type="entry name" value="PAP2/HPO_sf"/>
</dbReference>
<reference evidence="3" key="1">
    <citation type="submission" date="2021-07" db="EMBL/GenBank/DDBJ databases">
        <title>Shewanella sp. YLB-07 whole genome sequence.</title>
        <authorList>
            <person name="Yu L."/>
        </authorList>
    </citation>
    <scope>NUCLEOTIDE SEQUENCE</scope>
    <source>
        <strain evidence="3">YLB-08</strain>
    </source>
</reference>
<keyword evidence="1" id="KW-0812">Transmembrane</keyword>
<keyword evidence="4" id="KW-1185">Reference proteome</keyword>
<dbReference type="Proteomes" id="UP000316416">
    <property type="component" value="Chromosome"/>
</dbReference>
<proteinExistence type="predicted"/>
<keyword evidence="1" id="KW-0472">Membrane</keyword>
<dbReference type="Pfam" id="PF01569">
    <property type="entry name" value="PAP2"/>
    <property type="match status" value="1"/>
</dbReference>
<gene>
    <name evidence="3" type="ORF">FM038_018750</name>
</gene>
<dbReference type="EMBL" id="CP045503">
    <property type="protein sequence ID" value="QPG60551.1"/>
    <property type="molecule type" value="Genomic_DNA"/>
</dbReference>